<organism evidence="2 3">
    <name type="scientific">Corynebacterium endometrii</name>
    <dbReference type="NCBI Taxonomy" id="2488819"/>
    <lineage>
        <taxon>Bacteria</taxon>
        <taxon>Bacillati</taxon>
        <taxon>Actinomycetota</taxon>
        <taxon>Actinomycetes</taxon>
        <taxon>Mycobacteriales</taxon>
        <taxon>Corynebacteriaceae</taxon>
        <taxon>Corynebacterium</taxon>
    </lineage>
</organism>
<protein>
    <submittedName>
        <fullName evidence="2">Demethylmenaquinone methyltransferase</fullName>
        <ecNumber evidence="2">2.1.1.163</ecNumber>
    </submittedName>
</protein>
<dbReference type="InterPro" id="IPR029063">
    <property type="entry name" value="SAM-dependent_MTases_sf"/>
</dbReference>
<keyword evidence="3" id="KW-1185">Reference proteome</keyword>
<dbReference type="Proteomes" id="UP000296352">
    <property type="component" value="Chromosome"/>
</dbReference>
<dbReference type="OrthoDB" id="5566900at2"/>
<feature type="domain" description="Methyltransferase type 11" evidence="1">
    <location>
        <begin position="58"/>
        <end position="152"/>
    </location>
</feature>
<evidence type="ECO:0000313" key="2">
    <source>
        <dbReference type="EMBL" id="QCB28350.1"/>
    </source>
</evidence>
<evidence type="ECO:0000259" key="1">
    <source>
        <dbReference type="Pfam" id="PF08241"/>
    </source>
</evidence>
<accession>A0A4P7QG15</accession>
<dbReference type="KEGG" id="cee:CENDO_05330"/>
<keyword evidence="2" id="KW-0489">Methyltransferase</keyword>
<gene>
    <name evidence="2" type="primary">ubiE2</name>
    <name evidence="2" type="ORF">CENDO_05330</name>
</gene>
<dbReference type="EC" id="2.1.1.163" evidence="2"/>
<keyword evidence="2" id="KW-0808">Transferase</keyword>
<reference evidence="2 3" key="1">
    <citation type="submission" date="2019-04" db="EMBL/GenBank/DDBJ databases">
        <title>Corynebacterium endometrii sp. nov., isolated from the uterus of a cow with endometritis.</title>
        <authorList>
            <person name="Ballas P."/>
            <person name="Ruckert C."/>
            <person name="Wagener K."/>
            <person name="Drillich M."/>
            <person name="Kaempfer P."/>
            <person name="Busse H.-J."/>
            <person name="Ehling-Schulz M."/>
        </authorList>
    </citation>
    <scope>NUCLEOTIDE SEQUENCE [LARGE SCALE GENOMIC DNA]</scope>
    <source>
        <strain evidence="2 3">LMM-1653</strain>
    </source>
</reference>
<dbReference type="GO" id="GO:0043770">
    <property type="term" value="F:demethylmenaquinone methyltransferase activity"/>
    <property type="evidence" value="ECO:0007669"/>
    <property type="project" value="UniProtKB-EC"/>
</dbReference>
<dbReference type="RefSeq" id="WP_136141098.1">
    <property type="nucleotide sequence ID" value="NZ_CP039247.1"/>
</dbReference>
<dbReference type="GO" id="GO:0032259">
    <property type="term" value="P:methylation"/>
    <property type="evidence" value="ECO:0007669"/>
    <property type="project" value="UniProtKB-KW"/>
</dbReference>
<dbReference type="EMBL" id="CP039247">
    <property type="protein sequence ID" value="QCB28350.1"/>
    <property type="molecule type" value="Genomic_DNA"/>
</dbReference>
<name>A0A4P7QG15_9CORY</name>
<sequence>MPDLHRLISDANRAFWDQDAARYHAAHPEYLADFYWCPEMLSEEDARLLGELDGKRVVEIGCGSASCTRWVSGRAELAVGCDISAAMLRRAASNEDGNPLPLVQADALRLPFKDGSFDIAFSAFGAFPFIADLDAALAEVSRVIIPGGRFVFSVNHPMRWIFPDDPESLTAEVSYFDRAYMEHDDEGRISYAEFHRTMGDWIRALQVRGNFIIDNLIEPEWPADLERTWGQWSPKRGEVFPGTAIFCCTRRSNDIERLL</sequence>
<evidence type="ECO:0000313" key="3">
    <source>
        <dbReference type="Proteomes" id="UP000296352"/>
    </source>
</evidence>
<dbReference type="PANTHER" id="PTHR43591">
    <property type="entry name" value="METHYLTRANSFERASE"/>
    <property type="match status" value="1"/>
</dbReference>
<dbReference type="Pfam" id="PF08241">
    <property type="entry name" value="Methyltransf_11"/>
    <property type="match status" value="1"/>
</dbReference>
<dbReference type="CDD" id="cd02440">
    <property type="entry name" value="AdoMet_MTases"/>
    <property type="match status" value="1"/>
</dbReference>
<dbReference type="InterPro" id="IPR013216">
    <property type="entry name" value="Methyltransf_11"/>
</dbReference>
<dbReference type="SUPFAM" id="SSF53335">
    <property type="entry name" value="S-adenosyl-L-methionine-dependent methyltransferases"/>
    <property type="match status" value="1"/>
</dbReference>
<dbReference type="AlphaFoldDB" id="A0A4P7QG15"/>
<proteinExistence type="predicted"/>
<dbReference type="PANTHER" id="PTHR43591:SF110">
    <property type="entry name" value="RHODANESE DOMAIN-CONTAINING PROTEIN"/>
    <property type="match status" value="1"/>
</dbReference>
<dbReference type="GO" id="GO:0008757">
    <property type="term" value="F:S-adenosylmethionine-dependent methyltransferase activity"/>
    <property type="evidence" value="ECO:0007669"/>
    <property type="project" value="InterPro"/>
</dbReference>
<dbReference type="Gene3D" id="3.40.50.150">
    <property type="entry name" value="Vaccinia Virus protein VP39"/>
    <property type="match status" value="1"/>
</dbReference>